<gene>
    <name evidence="2" type="ORF">CAI16_19215</name>
</gene>
<keyword evidence="1" id="KW-0812">Transmembrane</keyword>
<feature type="transmembrane region" description="Helical" evidence="1">
    <location>
        <begin position="36"/>
        <end position="55"/>
    </location>
</feature>
<keyword evidence="1" id="KW-1133">Transmembrane helix</keyword>
<evidence type="ECO:0000313" key="3">
    <source>
        <dbReference type="Proteomes" id="UP000256488"/>
    </source>
</evidence>
<feature type="transmembrane region" description="Helical" evidence="1">
    <location>
        <begin position="76"/>
        <end position="93"/>
    </location>
</feature>
<dbReference type="Proteomes" id="UP000256488">
    <property type="component" value="Unassembled WGS sequence"/>
</dbReference>
<comment type="caution">
    <text evidence="2">The sequence shown here is derived from an EMBL/GenBank/DDBJ whole genome shotgun (WGS) entry which is preliminary data.</text>
</comment>
<proteinExistence type="predicted"/>
<organism evidence="2 3">
    <name type="scientific">Virgibacillus dokdonensis</name>
    <dbReference type="NCBI Taxonomy" id="302167"/>
    <lineage>
        <taxon>Bacteria</taxon>
        <taxon>Bacillati</taxon>
        <taxon>Bacillota</taxon>
        <taxon>Bacilli</taxon>
        <taxon>Bacillales</taxon>
        <taxon>Bacillaceae</taxon>
        <taxon>Virgibacillus</taxon>
    </lineage>
</organism>
<feature type="transmembrane region" description="Helical" evidence="1">
    <location>
        <begin position="7"/>
        <end position="30"/>
    </location>
</feature>
<feature type="transmembrane region" description="Helical" evidence="1">
    <location>
        <begin position="130"/>
        <end position="150"/>
    </location>
</feature>
<accession>A0A3E0WIP4</accession>
<evidence type="ECO:0000256" key="1">
    <source>
        <dbReference type="SAM" id="Phobius"/>
    </source>
</evidence>
<feature type="transmembrane region" description="Helical" evidence="1">
    <location>
        <begin position="99"/>
        <end position="118"/>
    </location>
</feature>
<dbReference type="EMBL" id="NFZX01000084">
    <property type="protein sequence ID" value="RFA32021.1"/>
    <property type="molecule type" value="Genomic_DNA"/>
</dbReference>
<dbReference type="AlphaFoldDB" id="A0A3E0WIP4"/>
<dbReference type="RefSeq" id="WP_116279679.1">
    <property type="nucleotide sequence ID" value="NZ_NFZX01000084.1"/>
</dbReference>
<keyword evidence="1" id="KW-0472">Membrane</keyword>
<protein>
    <submittedName>
        <fullName evidence="2">Uncharacterized protein</fullName>
    </submittedName>
</protein>
<reference evidence="2 3" key="1">
    <citation type="submission" date="2017-05" db="EMBL/GenBank/DDBJ databases">
        <title>Virgibacillus sp. AK90 isolated from a saltern of Kakinada, India.</title>
        <authorList>
            <person name="Gupta V."/>
            <person name="Sidhu C."/>
            <person name="Korpole S."/>
            <person name="Pinnaka A.K."/>
        </authorList>
    </citation>
    <scope>NUCLEOTIDE SEQUENCE [LARGE SCALE GENOMIC DNA]</scope>
    <source>
        <strain evidence="2 3">AK90</strain>
    </source>
</reference>
<name>A0A3E0WIP4_9BACI</name>
<evidence type="ECO:0000313" key="2">
    <source>
        <dbReference type="EMBL" id="RFA32021.1"/>
    </source>
</evidence>
<sequence length="152" mass="17410">MKVALIHMGYFIALIILSFLSIFTIFGAGFVGGVDLLALFIPFVFSVLWLCDYIWRIFSMSPNKIQLIYPTKNWTFISLLLSGIFTVYSLFLTTWMLPVASVISVILLLSWYFLLYGYTNKKSKDALRALGSILFIISLVYAYLICAYYITM</sequence>